<comment type="caution">
    <text evidence="8">The sequence shown here is derived from an EMBL/GenBank/DDBJ whole genome shotgun (WGS) entry which is preliminary data.</text>
</comment>
<dbReference type="PIRSF" id="PIRSF004810">
    <property type="entry name" value="ChrA"/>
    <property type="match status" value="1"/>
</dbReference>
<keyword evidence="3" id="KW-1003">Cell membrane</keyword>
<feature type="transmembrane region" description="Helical" evidence="7">
    <location>
        <begin position="314"/>
        <end position="333"/>
    </location>
</feature>
<feature type="transmembrane region" description="Helical" evidence="7">
    <location>
        <begin position="366"/>
        <end position="383"/>
    </location>
</feature>
<evidence type="ECO:0000256" key="3">
    <source>
        <dbReference type="ARBA" id="ARBA00022475"/>
    </source>
</evidence>
<feature type="transmembrane region" description="Helical" evidence="7">
    <location>
        <begin position="345"/>
        <end position="361"/>
    </location>
</feature>
<dbReference type="PANTHER" id="PTHR33567">
    <property type="entry name" value="CHROMATE ION TRANSPORTER (EUROFUNG)"/>
    <property type="match status" value="1"/>
</dbReference>
<dbReference type="InterPro" id="IPR014047">
    <property type="entry name" value="Chr_Tranpt_l_chain"/>
</dbReference>
<sequence>MEQPATANPALTQRQRITEVASVFLKLGVIGFGGPAVHIAMMEEEVVRKRNWMTAQHFLDLVGATNLIPGPNSTEMTMHCGYERAGWKGLVVAGVCFIVPAVLITGLLAWAYQRYGQLPEVAPFIYGIKPAVLSVVLAVMISLSKKAVKNRQLALLGMLALIAVLAGMHEIYVLFGAGAIGILLHYARSNRLLKGFLPAPLLQIVLEAPAMVNGKIFWIFLKIGSILYGSGYVLFAFLDAELVSTGWLSKQVLVDAIAVGQFTPGPVFSAATFIGWQLGGFGGAVAATIGIFLPSFLFVALLQRLIPFLRKSPVMAAFLDTVNVVSVAIILAVLIEMGQQTISDWRMIVIAVSGFLVSFFYPRVNSAFIVLGGALLGYILTFVW</sequence>
<dbReference type="PANTHER" id="PTHR33567:SF3">
    <property type="entry name" value="CHROMATE ION TRANSPORTER (EUROFUNG)"/>
    <property type="match status" value="1"/>
</dbReference>
<name>A0ABS9BFR5_9BACT</name>
<reference evidence="8 9" key="1">
    <citation type="submission" date="2022-01" db="EMBL/GenBank/DDBJ databases">
        <title>Flavihumibacter sp. nov., isolated from sediment of a river.</title>
        <authorList>
            <person name="Liu H."/>
        </authorList>
    </citation>
    <scope>NUCLEOTIDE SEQUENCE [LARGE SCALE GENOMIC DNA]</scope>
    <source>
        <strain evidence="8 9">RY-1</strain>
    </source>
</reference>
<keyword evidence="9" id="KW-1185">Reference proteome</keyword>
<gene>
    <name evidence="8" type="primary">chrA</name>
    <name evidence="8" type="ORF">L0U88_03425</name>
</gene>
<dbReference type="Pfam" id="PF02417">
    <property type="entry name" value="Chromate_transp"/>
    <property type="match status" value="2"/>
</dbReference>
<feature type="transmembrane region" description="Helical" evidence="7">
    <location>
        <begin position="20"/>
        <end position="41"/>
    </location>
</feature>
<evidence type="ECO:0000313" key="9">
    <source>
        <dbReference type="Proteomes" id="UP001200145"/>
    </source>
</evidence>
<evidence type="ECO:0000256" key="4">
    <source>
        <dbReference type="ARBA" id="ARBA00022692"/>
    </source>
</evidence>
<dbReference type="RefSeq" id="WP_234864207.1">
    <property type="nucleotide sequence ID" value="NZ_JAKEVY010000001.1"/>
</dbReference>
<comment type="subcellular location">
    <subcellularLocation>
        <location evidence="1">Cell membrane</location>
        <topology evidence="1">Multi-pass membrane protein</topology>
    </subcellularLocation>
</comment>
<comment type="similarity">
    <text evidence="2">Belongs to the chromate ion transporter (CHR) (TC 2.A.51) family.</text>
</comment>
<evidence type="ECO:0000256" key="7">
    <source>
        <dbReference type="SAM" id="Phobius"/>
    </source>
</evidence>
<dbReference type="Proteomes" id="UP001200145">
    <property type="component" value="Unassembled WGS sequence"/>
</dbReference>
<feature type="transmembrane region" description="Helical" evidence="7">
    <location>
        <begin position="124"/>
        <end position="143"/>
    </location>
</feature>
<dbReference type="EMBL" id="JAKEVY010000001">
    <property type="protein sequence ID" value="MCF1713679.1"/>
    <property type="molecule type" value="Genomic_DNA"/>
</dbReference>
<feature type="transmembrane region" description="Helical" evidence="7">
    <location>
        <begin position="280"/>
        <end position="302"/>
    </location>
</feature>
<evidence type="ECO:0000256" key="5">
    <source>
        <dbReference type="ARBA" id="ARBA00022989"/>
    </source>
</evidence>
<accession>A0ABS9BFR5</accession>
<protein>
    <submittedName>
        <fullName evidence="8">Chromate efflux transporter</fullName>
    </submittedName>
</protein>
<evidence type="ECO:0000256" key="6">
    <source>
        <dbReference type="ARBA" id="ARBA00023136"/>
    </source>
</evidence>
<evidence type="ECO:0000313" key="8">
    <source>
        <dbReference type="EMBL" id="MCF1713679.1"/>
    </source>
</evidence>
<evidence type="ECO:0000256" key="1">
    <source>
        <dbReference type="ARBA" id="ARBA00004651"/>
    </source>
</evidence>
<keyword evidence="5 7" id="KW-1133">Transmembrane helix</keyword>
<dbReference type="InterPro" id="IPR003370">
    <property type="entry name" value="Chromate_transpt"/>
</dbReference>
<proteinExistence type="inferred from homology"/>
<feature type="transmembrane region" description="Helical" evidence="7">
    <location>
        <begin position="216"/>
        <end position="240"/>
    </location>
</feature>
<dbReference type="NCBIfam" id="TIGR00937">
    <property type="entry name" value="2A51"/>
    <property type="match status" value="1"/>
</dbReference>
<feature type="transmembrane region" description="Helical" evidence="7">
    <location>
        <begin position="155"/>
        <end position="187"/>
    </location>
</feature>
<organism evidence="8 9">
    <name type="scientific">Flavihumibacter fluminis</name>
    <dbReference type="NCBI Taxonomy" id="2909236"/>
    <lineage>
        <taxon>Bacteria</taxon>
        <taxon>Pseudomonadati</taxon>
        <taxon>Bacteroidota</taxon>
        <taxon>Chitinophagia</taxon>
        <taxon>Chitinophagales</taxon>
        <taxon>Chitinophagaceae</taxon>
        <taxon>Flavihumibacter</taxon>
    </lineage>
</organism>
<keyword evidence="4 7" id="KW-0812">Transmembrane</keyword>
<keyword evidence="6 7" id="KW-0472">Membrane</keyword>
<evidence type="ECO:0000256" key="2">
    <source>
        <dbReference type="ARBA" id="ARBA00005262"/>
    </source>
</evidence>
<feature type="transmembrane region" description="Helical" evidence="7">
    <location>
        <begin position="90"/>
        <end position="112"/>
    </location>
</feature>